<dbReference type="EMBL" id="JALLAZ020000931">
    <property type="protein sequence ID" value="KAL3784364.1"/>
    <property type="molecule type" value="Genomic_DNA"/>
</dbReference>
<evidence type="ECO:0000313" key="2">
    <source>
        <dbReference type="EMBL" id="KAL3784364.1"/>
    </source>
</evidence>
<organism evidence="2 3">
    <name type="scientific">Stephanodiscus triporus</name>
    <dbReference type="NCBI Taxonomy" id="2934178"/>
    <lineage>
        <taxon>Eukaryota</taxon>
        <taxon>Sar</taxon>
        <taxon>Stramenopiles</taxon>
        <taxon>Ochrophyta</taxon>
        <taxon>Bacillariophyta</taxon>
        <taxon>Coscinodiscophyceae</taxon>
        <taxon>Thalassiosirophycidae</taxon>
        <taxon>Stephanodiscales</taxon>
        <taxon>Stephanodiscaceae</taxon>
        <taxon>Stephanodiscus</taxon>
    </lineage>
</organism>
<evidence type="ECO:0000313" key="3">
    <source>
        <dbReference type="Proteomes" id="UP001530315"/>
    </source>
</evidence>
<dbReference type="Proteomes" id="UP001530315">
    <property type="component" value="Unassembled WGS sequence"/>
</dbReference>
<name>A0ABD3P9K5_9STRA</name>
<dbReference type="Pfam" id="PF01728">
    <property type="entry name" value="FtsJ"/>
    <property type="match status" value="1"/>
</dbReference>
<protein>
    <recommendedName>
        <fullName evidence="1">Ribosomal RNA methyltransferase FtsJ domain-containing protein</fullName>
    </recommendedName>
</protein>
<dbReference type="SUPFAM" id="SSF53335">
    <property type="entry name" value="S-adenosyl-L-methionine-dependent methyltransferases"/>
    <property type="match status" value="1"/>
</dbReference>
<gene>
    <name evidence="2" type="ORF">ACHAW5_005387</name>
</gene>
<comment type="caution">
    <text evidence="2">The sequence shown here is derived from an EMBL/GenBank/DDBJ whole genome shotgun (WGS) entry which is preliminary data.</text>
</comment>
<evidence type="ECO:0000259" key="1">
    <source>
        <dbReference type="Pfam" id="PF01728"/>
    </source>
</evidence>
<dbReference type="Gene3D" id="3.40.50.150">
    <property type="entry name" value="Vaccinia Virus protein VP39"/>
    <property type="match status" value="1"/>
</dbReference>
<proteinExistence type="predicted"/>
<reference evidence="2 3" key="1">
    <citation type="submission" date="2024-10" db="EMBL/GenBank/DDBJ databases">
        <title>Updated reference genomes for cyclostephanoid diatoms.</title>
        <authorList>
            <person name="Roberts W.R."/>
            <person name="Alverson A.J."/>
        </authorList>
    </citation>
    <scope>NUCLEOTIDE SEQUENCE [LARGE SCALE GENOMIC DNA]</scope>
    <source>
        <strain evidence="2 3">AJA276-08</strain>
    </source>
</reference>
<dbReference type="InterPro" id="IPR029063">
    <property type="entry name" value="SAM-dependent_MTases_sf"/>
</dbReference>
<sequence length="492" mass="54944">MESARCNYYGILCHRQYADRIREALLHSDAESWLRLAVTTTSETRHSIKQSTARENHIDSTRKCVVIPTPDEKGSRKDRIGFSLLIIHGAVMSPADLPPMARKQLSWAGHLTHHSVLDKENGLHLNSIVREIWYELTKKSSYDSQRDFLRIDVQPKTYNSEVCAAFTDMMHPVLINLACSASKVSHVVNIVLHSTSSSNAQSPTLISNIFWGISTAKQHFEDLNQRLNEYATGEIKVVTENDLGLHGGEEEDIFPSDVPVSRAYYKLAQVFQDEKLLKAIASPQNSDGKNSMKTMLSHGTGLDIGASPGGWTQVLHNTLHMPTVIALDPAILAKRVMKLQGVNHLRADVSSEESIKVLSHNAPYSVIVCDASMSNANELLVKIAETLDRVSSLLKEESDEKRNGKCPSRDVVAWPLCLVVTLKLPYKTVGSIDRNMEKVTKYIPEYLRRIALLGPSYPGECSDIIVEVQYKICHLFANSLSERTLISIFNNK</sequence>
<feature type="domain" description="Ribosomal RNA methyltransferase FtsJ" evidence="1">
    <location>
        <begin position="260"/>
        <end position="376"/>
    </location>
</feature>
<keyword evidence="3" id="KW-1185">Reference proteome</keyword>
<accession>A0ABD3P9K5</accession>
<dbReference type="InterPro" id="IPR002877">
    <property type="entry name" value="RNA_MeTrfase_FtsJ_dom"/>
</dbReference>
<dbReference type="AlphaFoldDB" id="A0ABD3P9K5"/>